<keyword evidence="3" id="KW-1185">Reference proteome</keyword>
<proteinExistence type="predicted"/>
<name>A0A8S3WBW2_PARAO</name>
<feature type="compositionally biased region" description="Low complexity" evidence="1">
    <location>
        <begin position="29"/>
        <end position="39"/>
    </location>
</feature>
<feature type="compositionally biased region" description="Acidic residues" evidence="1">
    <location>
        <begin position="183"/>
        <end position="203"/>
    </location>
</feature>
<evidence type="ECO:0000313" key="2">
    <source>
        <dbReference type="EMBL" id="CAG4952465.1"/>
    </source>
</evidence>
<protein>
    <submittedName>
        <fullName evidence="2">(apollo) hypothetical protein</fullName>
    </submittedName>
</protein>
<dbReference type="OrthoDB" id="7476390at2759"/>
<feature type="region of interest" description="Disordered" evidence="1">
    <location>
        <begin position="53"/>
        <end position="84"/>
    </location>
</feature>
<feature type="compositionally biased region" description="Polar residues" evidence="1">
    <location>
        <begin position="1"/>
        <end position="27"/>
    </location>
</feature>
<feature type="region of interest" description="Disordered" evidence="1">
    <location>
        <begin position="120"/>
        <end position="299"/>
    </location>
</feature>
<feature type="compositionally biased region" description="Polar residues" evidence="1">
    <location>
        <begin position="159"/>
        <end position="178"/>
    </location>
</feature>
<accession>A0A8S3WBW2</accession>
<gene>
    <name evidence="2" type="ORF">PAPOLLO_LOCUS4614</name>
</gene>
<dbReference type="AlphaFoldDB" id="A0A8S3WBW2"/>
<feature type="compositionally biased region" description="Basic residues" evidence="1">
    <location>
        <begin position="215"/>
        <end position="225"/>
    </location>
</feature>
<feature type="compositionally biased region" description="Basic and acidic residues" evidence="1">
    <location>
        <begin position="130"/>
        <end position="141"/>
    </location>
</feature>
<reference evidence="2" key="1">
    <citation type="submission" date="2021-04" db="EMBL/GenBank/DDBJ databases">
        <authorList>
            <person name="Tunstrom K."/>
        </authorList>
    </citation>
    <scope>NUCLEOTIDE SEQUENCE</scope>
</reference>
<organism evidence="2 3">
    <name type="scientific">Parnassius apollo</name>
    <name type="common">Apollo butterfly</name>
    <name type="synonym">Papilio apollo</name>
    <dbReference type="NCBI Taxonomy" id="110799"/>
    <lineage>
        <taxon>Eukaryota</taxon>
        <taxon>Metazoa</taxon>
        <taxon>Ecdysozoa</taxon>
        <taxon>Arthropoda</taxon>
        <taxon>Hexapoda</taxon>
        <taxon>Insecta</taxon>
        <taxon>Pterygota</taxon>
        <taxon>Neoptera</taxon>
        <taxon>Endopterygota</taxon>
        <taxon>Lepidoptera</taxon>
        <taxon>Glossata</taxon>
        <taxon>Ditrysia</taxon>
        <taxon>Papilionoidea</taxon>
        <taxon>Papilionidae</taxon>
        <taxon>Parnassiinae</taxon>
        <taxon>Parnassini</taxon>
        <taxon>Parnassius</taxon>
        <taxon>Parnassius</taxon>
    </lineage>
</organism>
<evidence type="ECO:0000313" key="3">
    <source>
        <dbReference type="Proteomes" id="UP000691718"/>
    </source>
</evidence>
<dbReference type="Proteomes" id="UP000691718">
    <property type="component" value="Unassembled WGS sequence"/>
</dbReference>
<feature type="region of interest" description="Disordered" evidence="1">
    <location>
        <begin position="1"/>
        <end position="39"/>
    </location>
</feature>
<evidence type="ECO:0000256" key="1">
    <source>
        <dbReference type="SAM" id="MobiDB-lite"/>
    </source>
</evidence>
<comment type="caution">
    <text evidence="2">The sequence shown here is derived from an EMBL/GenBank/DDBJ whole genome shotgun (WGS) entry which is preliminary data.</text>
</comment>
<feature type="compositionally biased region" description="Acidic residues" evidence="1">
    <location>
        <begin position="260"/>
        <end position="271"/>
    </location>
</feature>
<dbReference type="EMBL" id="CAJQZP010000287">
    <property type="protein sequence ID" value="CAG4952465.1"/>
    <property type="molecule type" value="Genomic_DNA"/>
</dbReference>
<sequence length="299" mass="33881">MKQFFSQNTQIPQQGFKINTPQSTPNMGPQFQPSQQFQPQHNMQFQPRFKFGIPPSKQIKLPTQQPQQFGIKPQPPQQPTGYKPQLSVTPQFGYRPNFTQDHHLNYNDHNFNRPIWEIEKRGQKKPSKKKVIEVGSKEKCEAGPSGISRKTHSVEKSRQISNNASMKLFQYDSSSRPSTPDPFSDDGEYGSDNDYDPGYDDNTDSTSTVSDHTKQHEKKQLKKRSKDNATRSHGKRNSESSVSSSSDSDDRTEGFSECTDVCDSDDNEDDTNSISAESSDESIFDSRRRKKKGQSSSLG</sequence>